<dbReference type="EMBL" id="MU266413">
    <property type="protein sequence ID" value="KAH7924922.1"/>
    <property type="molecule type" value="Genomic_DNA"/>
</dbReference>
<comment type="caution">
    <text evidence="1">The sequence shown here is derived from an EMBL/GenBank/DDBJ whole genome shotgun (WGS) entry which is preliminary data.</text>
</comment>
<name>A0ACB8BGP3_9AGAM</name>
<proteinExistence type="predicted"/>
<sequence length="516" mass="57976">MHRSLQIPEILEIVISKLFEPHANEIVGDWYSDYNCEVRASLARLARTCCTFRDPALDVLWSSLKSFDPLIRCLPRDLWMHDDDGFLEFTRPLRASDWVIFQRYAQRVRIFGNDDSGLPLFESVPYDLVDALSGFLADGDCFLPNLRQLDWTCPQHDAYDPSDVDYYPLLPFFLSPCLTGISMGFGLTSVPTSLHVSVPLIKHFKCEETSERLMGNISENISQWRYLEYVETGALSQEAITHLCSLKSLKHLGVRLDQHHHYTYANFPPTLESFAMFAPYGSLAACQQYLEGVHLAAGRLSVTPPADKVHTASAFEQLFAFLPSRFSTSNLHTLELPSVLGTPCTGYPPLVWSLETIKPLFAFKNMTVFHSRNYLPGKLSDSDVEKIALAWPQLEVFVLGTLNPKQPPSLITFKGFLSMLRHCHRLWKIGLVIDATDVGPVTNQGLGTHIVNANVTHFDVGCSDIRDAASVAAFLSAVTPRLAVIETSWLLGDAMMSRKTTWEHVWRLLRLGVPAS</sequence>
<keyword evidence="2" id="KW-1185">Reference proteome</keyword>
<gene>
    <name evidence="1" type="ORF">BV22DRAFT_1034622</name>
</gene>
<protein>
    <submittedName>
        <fullName evidence="1">Uncharacterized protein</fullName>
    </submittedName>
</protein>
<accession>A0ACB8BGP3</accession>
<organism evidence="1 2">
    <name type="scientific">Leucogyrophana mollusca</name>
    <dbReference type="NCBI Taxonomy" id="85980"/>
    <lineage>
        <taxon>Eukaryota</taxon>
        <taxon>Fungi</taxon>
        <taxon>Dikarya</taxon>
        <taxon>Basidiomycota</taxon>
        <taxon>Agaricomycotina</taxon>
        <taxon>Agaricomycetes</taxon>
        <taxon>Agaricomycetidae</taxon>
        <taxon>Boletales</taxon>
        <taxon>Boletales incertae sedis</taxon>
        <taxon>Leucogyrophana</taxon>
    </lineage>
</organism>
<dbReference type="Proteomes" id="UP000790709">
    <property type="component" value="Unassembled WGS sequence"/>
</dbReference>
<evidence type="ECO:0000313" key="2">
    <source>
        <dbReference type="Proteomes" id="UP000790709"/>
    </source>
</evidence>
<reference evidence="1" key="1">
    <citation type="journal article" date="2021" name="New Phytol.">
        <title>Evolutionary innovations through gain and loss of genes in the ectomycorrhizal Boletales.</title>
        <authorList>
            <person name="Wu G."/>
            <person name="Miyauchi S."/>
            <person name="Morin E."/>
            <person name="Kuo A."/>
            <person name="Drula E."/>
            <person name="Varga T."/>
            <person name="Kohler A."/>
            <person name="Feng B."/>
            <person name="Cao Y."/>
            <person name="Lipzen A."/>
            <person name="Daum C."/>
            <person name="Hundley H."/>
            <person name="Pangilinan J."/>
            <person name="Johnson J."/>
            <person name="Barry K."/>
            <person name="LaButti K."/>
            <person name="Ng V."/>
            <person name="Ahrendt S."/>
            <person name="Min B."/>
            <person name="Choi I.G."/>
            <person name="Park H."/>
            <person name="Plett J.M."/>
            <person name="Magnuson J."/>
            <person name="Spatafora J.W."/>
            <person name="Nagy L.G."/>
            <person name="Henrissat B."/>
            <person name="Grigoriev I.V."/>
            <person name="Yang Z.L."/>
            <person name="Xu J."/>
            <person name="Martin F.M."/>
        </authorList>
    </citation>
    <scope>NUCLEOTIDE SEQUENCE</scope>
    <source>
        <strain evidence="1">KUC20120723A-06</strain>
    </source>
</reference>
<evidence type="ECO:0000313" key="1">
    <source>
        <dbReference type="EMBL" id="KAH7924922.1"/>
    </source>
</evidence>